<sequence>MASDSTDSDKNKFLICHQLLSKWQNELEYYLYYFCKITAPQLLDESGWCCVEAAELTRLTEKITEHFCFHHKRTFSSHGISEQERESFCVRLQEVRQIRNLAVHRVTLHTSTIQRYARIVQGILGPLKRIGGGEFSKSCNDRMNRFIETLWDTENNKSRDIELSTIVETNAIRGIESLSRSEQKRLNIERAIEEQKLAAQRQAVNTSRMAEDFQISKRIKIMRIRQIQQDKENSEVRKKERFDKDRKQQEDANLRRAERAEKVRKQQEDANLRRAERAEKVRKQQEDANLRRAERAEKARKQQESAELRKVQIAEKLKKAEATMGSHG</sequence>
<dbReference type="GeneID" id="70240187"/>
<evidence type="ECO:0000256" key="1">
    <source>
        <dbReference type="SAM" id="MobiDB-lite"/>
    </source>
</evidence>
<protein>
    <submittedName>
        <fullName evidence="2">Uncharacterized protein</fullName>
    </submittedName>
</protein>
<gene>
    <name evidence="2" type="ORF">BGW36DRAFT_207485</name>
</gene>
<dbReference type="AlphaFoldDB" id="A0AAD4PY17"/>
<dbReference type="RefSeq" id="XP_046069251.1">
    <property type="nucleotide sequence ID" value="XM_046209900.1"/>
</dbReference>
<keyword evidence="3" id="KW-1185">Reference proteome</keyword>
<comment type="caution">
    <text evidence="2">The sequence shown here is derived from an EMBL/GenBank/DDBJ whole genome shotgun (WGS) entry which is preliminary data.</text>
</comment>
<proteinExistence type="predicted"/>
<reference evidence="2" key="1">
    <citation type="submission" date="2021-12" db="EMBL/GenBank/DDBJ databases">
        <title>Convergent genome expansion in fungi linked to evolution of root-endophyte symbiosis.</title>
        <authorList>
            <consortium name="DOE Joint Genome Institute"/>
            <person name="Ke Y.-H."/>
            <person name="Bonito G."/>
            <person name="Liao H.-L."/>
            <person name="Looney B."/>
            <person name="Rojas-Flechas A."/>
            <person name="Nash J."/>
            <person name="Hameed K."/>
            <person name="Schadt C."/>
            <person name="Martin F."/>
            <person name="Crous P.W."/>
            <person name="Miettinen O."/>
            <person name="Magnuson J.K."/>
            <person name="Labbe J."/>
            <person name="Jacobson D."/>
            <person name="Doktycz M.J."/>
            <person name="Veneault-Fourrey C."/>
            <person name="Kuo A."/>
            <person name="Mondo S."/>
            <person name="Calhoun S."/>
            <person name="Riley R."/>
            <person name="Ohm R."/>
            <person name="LaButti K."/>
            <person name="Andreopoulos B."/>
            <person name="Pangilinan J."/>
            <person name="Nolan M."/>
            <person name="Tritt A."/>
            <person name="Clum A."/>
            <person name="Lipzen A."/>
            <person name="Daum C."/>
            <person name="Barry K."/>
            <person name="Grigoriev I.V."/>
            <person name="Vilgalys R."/>
        </authorList>
    </citation>
    <scope>NUCLEOTIDE SEQUENCE</scope>
    <source>
        <strain evidence="2">PMI_201</strain>
    </source>
</reference>
<dbReference type="EMBL" id="JAJTJA010000009">
    <property type="protein sequence ID" value="KAH8693581.1"/>
    <property type="molecule type" value="Genomic_DNA"/>
</dbReference>
<accession>A0AAD4PY17</accession>
<evidence type="ECO:0000313" key="3">
    <source>
        <dbReference type="Proteomes" id="UP001201262"/>
    </source>
</evidence>
<dbReference type="Proteomes" id="UP001201262">
    <property type="component" value="Unassembled WGS sequence"/>
</dbReference>
<name>A0AAD4PY17_9EURO</name>
<feature type="region of interest" description="Disordered" evidence="1">
    <location>
        <begin position="230"/>
        <end position="308"/>
    </location>
</feature>
<organism evidence="2 3">
    <name type="scientific">Talaromyces proteolyticus</name>
    <dbReference type="NCBI Taxonomy" id="1131652"/>
    <lineage>
        <taxon>Eukaryota</taxon>
        <taxon>Fungi</taxon>
        <taxon>Dikarya</taxon>
        <taxon>Ascomycota</taxon>
        <taxon>Pezizomycotina</taxon>
        <taxon>Eurotiomycetes</taxon>
        <taxon>Eurotiomycetidae</taxon>
        <taxon>Eurotiales</taxon>
        <taxon>Trichocomaceae</taxon>
        <taxon>Talaromyces</taxon>
        <taxon>Talaromyces sect. Bacilispori</taxon>
    </lineage>
</organism>
<evidence type="ECO:0000313" key="2">
    <source>
        <dbReference type="EMBL" id="KAH8693581.1"/>
    </source>
</evidence>